<proteinExistence type="predicted"/>
<organism evidence="1 2">
    <name type="scientific">Megamonas rupellensis</name>
    <dbReference type="NCBI Taxonomy" id="491921"/>
    <lineage>
        <taxon>Bacteria</taxon>
        <taxon>Bacillati</taxon>
        <taxon>Bacillota</taxon>
        <taxon>Negativicutes</taxon>
        <taxon>Selenomonadales</taxon>
        <taxon>Selenomonadaceae</taxon>
        <taxon>Megamonas</taxon>
    </lineage>
</organism>
<sequence length="77" mass="9026">MKTIAIYEYKEDAKPILIIATNCITDWEYKNILNGRLSDIYFDNNRWHIEYFDDKGNGYADILPPDVQIITNRKAVA</sequence>
<accession>A0A412CGC9</accession>
<name>A0A412CGC9_9FIRM</name>
<evidence type="ECO:0000313" key="1">
    <source>
        <dbReference type="EMBL" id="RGQ85531.1"/>
    </source>
</evidence>
<dbReference type="RefSeq" id="WP_117464096.1">
    <property type="nucleotide sequence ID" value="NZ_QRTP01000004.1"/>
</dbReference>
<reference evidence="1 2" key="1">
    <citation type="submission" date="2018-08" db="EMBL/GenBank/DDBJ databases">
        <title>A genome reference for cultivated species of the human gut microbiota.</title>
        <authorList>
            <person name="Zou Y."/>
            <person name="Xue W."/>
            <person name="Luo G."/>
        </authorList>
    </citation>
    <scope>NUCLEOTIDE SEQUENCE [LARGE SCALE GENOMIC DNA]</scope>
    <source>
        <strain evidence="1 2">AF27-12</strain>
    </source>
</reference>
<dbReference type="Proteomes" id="UP000286147">
    <property type="component" value="Unassembled WGS sequence"/>
</dbReference>
<comment type="caution">
    <text evidence="1">The sequence shown here is derived from an EMBL/GenBank/DDBJ whole genome shotgun (WGS) entry which is preliminary data.</text>
</comment>
<dbReference type="EMBL" id="QRTP01000004">
    <property type="protein sequence ID" value="RGQ85531.1"/>
    <property type="molecule type" value="Genomic_DNA"/>
</dbReference>
<evidence type="ECO:0000313" key="2">
    <source>
        <dbReference type="Proteomes" id="UP000286147"/>
    </source>
</evidence>
<gene>
    <name evidence="1" type="ORF">DWY77_02680</name>
</gene>
<dbReference type="AlphaFoldDB" id="A0A412CGC9"/>
<protein>
    <submittedName>
        <fullName evidence="1">Uncharacterized protein</fullName>
    </submittedName>
</protein>